<evidence type="ECO:0000256" key="1">
    <source>
        <dbReference type="ARBA" id="ARBA00022529"/>
    </source>
</evidence>
<keyword evidence="3 5" id="KW-0732">Signal</keyword>
<dbReference type="Proteomes" id="UP001497480">
    <property type="component" value="Unassembled WGS sequence"/>
</dbReference>
<proteinExistence type="predicted"/>
<evidence type="ECO:0000256" key="4">
    <source>
        <dbReference type="ARBA" id="ARBA00023157"/>
    </source>
</evidence>
<dbReference type="GO" id="GO:0031640">
    <property type="term" value="P:killing of cells of another organism"/>
    <property type="evidence" value="ECO:0007669"/>
    <property type="project" value="UniProtKB-KW"/>
</dbReference>
<dbReference type="GO" id="GO:0050832">
    <property type="term" value="P:defense response to fungus"/>
    <property type="evidence" value="ECO:0007669"/>
    <property type="project" value="UniProtKB-KW"/>
</dbReference>
<keyword evidence="1" id="KW-0929">Antimicrobial</keyword>
<accession>A0AAV1WUR8</accession>
<dbReference type="SUPFAM" id="SSF57095">
    <property type="entry name" value="Scorpion toxin-like"/>
    <property type="match status" value="1"/>
</dbReference>
<dbReference type="Gene3D" id="3.30.30.10">
    <property type="entry name" value="Knottin, scorpion toxin-like"/>
    <property type="match status" value="1"/>
</dbReference>
<keyword evidence="2" id="KW-0295">Fungicide</keyword>
<comment type="caution">
    <text evidence="7">The sequence shown here is derived from an EMBL/GenBank/DDBJ whole genome shotgun (WGS) entry which is preliminary data.</text>
</comment>
<evidence type="ECO:0000256" key="3">
    <source>
        <dbReference type="ARBA" id="ARBA00022729"/>
    </source>
</evidence>
<dbReference type="EMBL" id="CAXHTB010000009">
    <property type="protein sequence ID" value="CAL0313052.1"/>
    <property type="molecule type" value="Genomic_DNA"/>
</dbReference>
<dbReference type="PRINTS" id="PR00288">
    <property type="entry name" value="PUROTHIONIN"/>
</dbReference>
<dbReference type="Pfam" id="PF00304">
    <property type="entry name" value="Gamma-thionin"/>
    <property type="match status" value="1"/>
</dbReference>
<dbReference type="AlphaFoldDB" id="A0AAV1WUR8"/>
<dbReference type="InterPro" id="IPR036574">
    <property type="entry name" value="Scorpion_toxin-like_sf"/>
</dbReference>
<evidence type="ECO:0000313" key="8">
    <source>
        <dbReference type="Proteomes" id="UP001497480"/>
    </source>
</evidence>
<dbReference type="InterPro" id="IPR008176">
    <property type="entry name" value="Defensin_plant"/>
</dbReference>
<gene>
    <name evidence="7" type="ORF">LLUT_LOCUS14112</name>
</gene>
<dbReference type="InterPro" id="IPR003614">
    <property type="entry name" value="Knottins"/>
</dbReference>
<evidence type="ECO:0000256" key="2">
    <source>
        <dbReference type="ARBA" id="ARBA00022577"/>
    </source>
</evidence>
<dbReference type="SMART" id="SM00505">
    <property type="entry name" value="Knot1"/>
    <property type="match status" value="1"/>
</dbReference>
<protein>
    <recommendedName>
        <fullName evidence="6">Knottins-like domain-containing protein</fullName>
    </recommendedName>
</protein>
<organism evidence="7 8">
    <name type="scientific">Lupinus luteus</name>
    <name type="common">European yellow lupine</name>
    <dbReference type="NCBI Taxonomy" id="3873"/>
    <lineage>
        <taxon>Eukaryota</taxon>
        <taxon>Viridiplantae</taxon>
        <taxon>Streptophyta</taxon>
        <taxon>Embryophyta</taxon>
        <taxon>Tracheophyta</taxon>
        <taxon>Spermatophyta</taxon>
        <taxon>Magnoliopsida</taxon>
        <taxon>eudicotyledons</taxon>
        <taxon>Gunneridae</taxon>
        <taxon>Pentapetalae</taxon>
        <taxon>rosids</taxon>
        <taxon>fabids</taxon>
        <taxon>Fabales</taxon>
        <taxon>Fabaceae</taxon>
        <taxon>Papilionoideae</taxon>
        <taxon>50 kb inversion clade</taxon>
        <taxon>genistoids sensu lato</taxon>
        <taxon>core genistoids</taxon>
        <taxon>Genisteae</taxon>
        <taxon>Lupinus</taxon>
    </lineage>
</organism>
<reference evidence="7 8" key="1">
    <citation type="submission" date="2024-03" db="EMBL/GenBank/DDBJ databases">
        <authorList>
            <person name="Martinez-Hernandez J."/>
        </authorList>
    </citation>
    <scope>NUCLEOTIDE SEQUENCE [LARGE SCALE GENOMIC DNA]</scope>
</reference>
<keyword evidence="4" id="KW-1015">Disulfide bond</keyword>
<dbReference type="PANTHER" id="PTHR33147:SF106">
    <property type="entry name" value="DEFENSIN-LIKE PROTEIN 11"/>
    <property type="match status" value="1"/>
</dbReference>
<feature type="domain" description="Knottins-like" evidence="6">
    <location>
        <begin position="33"/>
        <end position="78"/>
    </location>
</feature>
<dbReference type="PANTHER" id="PTHR33147">
    <property type="entry name" value="DEFENSIN-LIKE PROTEIN 1"/>
    <property type="match status" value="1"/>
</dbReference>
<dbReference type="PROSITE" id="PS00940">
    <property type="entry name" value="GAMMA_THIONIN"/>
    <property type="match status" value="1"/>
</dbReference>
<keyword evidence="8" id="KW-1185">Reference proteome</keyword>
<evidence type="ECO:0000259" key="6">
    <source>
        <dbReference type="SMART" id="SM00505"/>
    </source>
</evidence>
<feature type="chain" id="PRO_5043796837" description="Knottins-like domain-containing protein" evidence="5">
    <location>
        <begin position="32"/>
        <end position="78"/>
    </location>
</feature>
<sequence>MAHHTPFVSTIFFFLLFLLATEMGPTMVVEARICESQSQLFKGPCVSETNCGNVCRNEGFIGGTCRKPLLQCFCTKPC</sequence>
<name>A0AAV1WUR8_LUPLU</name>
<evidence type="ECO:0000256" key="5">
    <source>
        <dbReference type="SAM" id="SignalP"/>
    </source>
</evidence>
<feature type="signal peptide" evidence="5">
    <location>
        <begin position="1"/>
        <end position="31"/>
    </location>
</feature>
<evidence type="ECO:0000313" key="7">
    <source>
        <dbReference type="EMBL" id="CAL0313052.1"/>
    </source>
</evidence>
<dbReference type="CDD" id="cd00107">
    <property type="entry name" value="Knot1"/>
    <property type="match status" value="1"/>
</dbReference>